<dbReference type="PANTHER" id="PTHR28164">
    <property type="entry name" value="PROTEIN STB3"/>
    <property type="match status" value="1"/>
</dbReference>
<dbReference type="GO" id="GO:0005634">
    <property type="term" value="C:nucleus"/>
    <property type="evidence" value="ECO:0007669"/>
    <property type="project" value="TreeGrafter"/>
</dbReference>
<dbReference type="GO" id="GO:0000432">
    <property type="term" value="P:positive regulation of transcription from RNA polymerase II promoter by glucose"/>
    <property type="evidence" value="ECO:0007669"/>
    <property type="project" value="TreeGrafter"/>
</dbReference>
<protein>
    <submittedName>
        <fullName evidence="2">Uncharacterized protein</fullName>
    </submittedName>
</protein>
<feature type="region of interest" description="Disordered" evidence="1">
    <location>
        <begin position="342"/>
        <end position="456"/>
    </location>
</feature>
<dbReference type="GeneID" id="59325063"/>
<feature type="region of interest" description="Disordered" evidence="1">
    <location>
        <begin position="287"/>
        <end position="310"/>
    </location>
</feature>
<sequence length="456" mass="49303">MPTGEGSFETGKKGIVQGPKPISTSSPAGLAAAQMVTPSKLSALLLERGPLAIRHITQTLGAEIPSFKDLSSSKQRRLIMSAMESGDVDSSVVFEKIGWGQWSAKVVEAENFAKERELTNAANAKVKDIVAQESQRRRSSSSHNRGKKQPLASLAAGKNGDGGVVYIDENPLASEDEDEPFGREEEDGNEDEDDDLVKSDDPYSFRRRKSSVVFADSSPEGVEHELLAQRVRPLLKGKRGGRRSSSKMANSSVFKPGVHLDHPNGGSSNSAAVSLSATPTMIDLEQISNSLSESSSRRESRVSFSKESSIRSTLLPHKNYHWIPTSSPRLTYQTSTQAPPLLAASQGSNRKRQHSAKPSHKTDRHSDTDEEDWAAMGAATLRNNSVPPKMDTVATSPNGFVAPKVIDTSEIPGFEHQLPPPAVRTGRDDQQQQSQPRAGQSEDSSDAAKLLMSLKS</sequence>
<feature type="region of interest" description="Disordered" evidence="1">
    <location>
        <begin position="1"/>
        <end position="27"/>
    </location>
</feature>
<dbReference type="EMBL" id="CP059248">
    <property type="protein sequence ID" value="QLL31926.1"/>
    <property type="molecule type" value="Genomic_DNA"/>
</dbReference>
<dbReference type="RefSeq" id="XP_037138601.1">
    <property type="nucleotide sequence ID" value="XM_037282706.1"/>
</dbReference>
<gene>
    <name evidence="2" type="ORF">HG536_0C00930</name>
</gene>
<dbReference type="Pfam" id="PF10330">
    <property type="entry name" value="Stb3"/>
    <property type="match status" value="1"/>
</dbReference>
<accession>A0A7G3ZEJ0</accession>
<feature type="region of interest" description="Disordered" evidence="1">
    <location>
        <begin position="233"/>
        <end position="272"/>
    </location>
</feature>
<dbReference type="InterPro" id="IPR018818">
    <property type="entry name" value="Stb3"/>
</dbReference>
<feature type="region of interest" description="Disordered" evidence="1">
    <location>
        <begin position="128"/>
        <end position="203"/>
    </location>
</feature>
<proteinExistence type="predicted"/>
<feature type="compositionally biased region" description="Basic residues" evidence="1">
    <location>
        <begin position="349"/>
        <end position="359"/>
    </location>
</feature>
<dbReference type="AlphaFoldDB" id="A0A7G3ZEJ0"/>
<feature type="compositionally biased region" description="Basic residues" evidence="1">
    <location>
        <begin position="233"/>
        <end position="245"/>
    </location>
</feature>
<name>A0A7G3ZEJ0_9SACH</name>
<dbReference type="GO" id="GO:0043565">
    <property type="term" value="F:sequence-specific DNA binding"/>
    <property type="evidence" value="ECO:0007669"/>
    <property type="project" value="TreeGrafter"/>
</dbReference>
<feature type="compositionally biased region" description="Basic residues" evidence="1">
    <location>
        <begin position="137"/>
        <end position="148"/>
    </location>
</feature>
<reference evidence="2 3" key="1">
    <citation type="submission" date="2020-06" db="EMBL/GenBank/DDBJ databases">
        <title>The yeast mating-type switching endonuclease HO is a domesticated member of an unorthodox homing genetic element family.</title>
        <authorList>
            <person name="Coughlan A.Y."/>
            <person name="Lombardi L."/>
            <person name="Braun-Galleani S."/>
            <person name="Martos A.R."/>
            <person name="Galeote V."/>
            <person name="Bigey F."/>
            <person name="Dequin S."/>
            <person name="Byrne K.P."/>
            <person name="Wolfe K.H."/>
        </authorList>
    </citation>
    <scope>NUCLEOTIDE SEQUENCE [LARGE SCALE GENOMIC DNA]</scope>
    <source>
        <strain evidence="2 3">CBS764</strain>
    </source>
</reference>
<dbReference type="PANTHER" id="PTHR28164:SF1">
    <property type="entry name" value="PROTEIN STB3"/>
    <property type="match status" value="1"/>
</dbReference>
<organism evidence="2 3">
    <name type="scientific">Torulaspora globosa</name>
    <dbReference type="NCBI Taxonomy" id="48254"/>
    <lineage>
        <taxon>Eukaryota</taxon>
        <taxon>Fungi</taxon>
        <taxon>Dikarya</taxon>
        <taxon>Ascomycota</taxon>
        <taxon>Saccharomycotina</taxon>
        <taxon>Saccharomycetes</taxon>
        <taxon>Saccharomycetales</taxon>
        <taxon>Saccharomycetaceae</taxon>
        <taxon>Torulaspora</taxon>
    </lineage>
</organism>
<dbReference type="KEGG" id="tgb:HG536_0C00930"/>
<dbReference type="Proteomes" id="UP000515788">
    <property type="component" value="Chromosome 3"/>
</dbReference>
<evidence type="ECO:0000313" key="2">
    <source>
        <dbReference type="EMBL" id="QLL31926.1"/>
    </source>
</evidence>
<dbReference type="OrthoDB" id="5391991at2759"/>
<evidence type="ECO:0000313" key="3">
    <source>
        <dbReference type="Proteomes" id="UP000515788"/>
    </source>
</evidence>
<keyword evidence="3" id="KW-1185">Reference proteome</keyword>
<evidence type="ECO:0000256" key="1">
    <source>
        <dbReference type="SAM" id="MobiDB-lite"/>
    </source>
</evidence>
<feature type="compositionally biased region" description="Acidic residues" evidence="1">
    <location>
        <begin position="174"/>
        <end position="195"/>
    </location>
</feature>
<feature type="compositionally biased region" description="Low complexity" evidence="1">
    <location>
        <begin position="431"/>
        <end position="441"/>
    </location>
</feature>